<organism evidence="2 3">
    <name type="scientific">Georgenia halophila</name>
    <dbReference type="NCBI Taxonomy" id="620889"/>
    <lineage>
        <taxon>Bacteria</taxon>
        <taxon>Bacillati</taxon>
        <taxon>Actinomycetota</taxon>
        <taxon>Actinomycetes</taxon>
        <taxon>Micrococcales</taxon>
        <taxon>Bogoriellaceae</taxon>
        <taxon>Georgenia</taxon>
    </lineage>
</organism>
<reference evidence="3" key="1">
    <citation type="journal article" date="2019" name="Int. J. Syst. Evol. Microbiol.">
        <title>The Global Catalogue of Microorganisms (GCM) 10K type strain sequencing project: providing services to taxonomists for standard genome sequencing and annotation.</title>
        <authorList>
            <consortium name="The Broad Institute Genomics Platform"/>
            <consortium name="The Broad Institute Genome Sequencing Center for Infectious Disease"/>
            <person name="Wu L."/>
            <person name="Ma J."/>
        </authorList>
    </citation>
    <scope>NUCLEOTIDE SEQUENCE [LARGE SCALE GENOMIC DNA]</scope>
    <source>
        <strain evidence="3">JCM 17810</strain>
    </source>
</reference>
<accession>A0ABP8KXK7</accession>
<dbReference type="Proteomes" id="UP001500622">
    <property type="component" value="Unassembled WGS sequence"/>
</dbReference>
<dbReference type="RefSeq" id="WP_345215142.1">
    <property type="nucleotide sequence ID" value="NZ_BAABGN010000002.1"/>
</dbReference>
<sequence>MARVRADGTEQVRSRGLVALTLAGALVAGGCTGDESRGGADSGGKAGPSTSQDSEGELACSDVIDQDAEPAGDYQTILGAVALPTAESAPTALQAARREDGPGTGYFAKTGLLIRAGAAVSLELEEPATASVAWGSAEPGPSITTEGCPGNGWLAFAGGFRVDEPTCVEITVRQGEDQETVRVGAGAACQGQEPPPAAS</sequence>
<comment type="caution">
    <text evidence="2">The sequence shown here is derived from an EMBL/GenBank/DDBJ whole genome shotgun (WGS) entry which is preliminary data.</text>
</comment>
<proteinExistence type="predicted"/>
<dbReference type="PROSITE" id="PS51257">
    <property type="entry name" value="PROKAR_LIPOPROTEIN"/>
    <property type="match status" value="1"/>
</dbReference>
<dbReference type="EMBL" id="BAABGN010000002">
    <property type="protein sequence ID" value="GAA4418207.1"/>
    <property type="molecule type" value="Genomic_DNA"/>
</dbReference>
<evidence type="ECO:0008006" key="4">
    <source>
        <dbReference type="Google" id="ProtNLM"/>
    </source>
</evidence>
<evidence type="ECO:0000313" key="2">
    <source>
        <dbReference type="EMBL" id="GAA4418207.1"/>
    </source>
</evidence>
<name>A0ABP8KXK7_9MICO</name>
<keyword evidence="3" id="KW-1185">Reference proteome</keyword>
<feature type="region of interest" description="Disordered" evidence="1">
    <location>
        <begin position="31"/>
        <end position="58"/>
    </location>
</feature>
<evidence type="ECO:0000256" key="1">
    <source>
        <dbReference type="SAM" id="MobiDB-lite"/>
    </source>
</evidence>
<gene>
    <name evidence="2" type="ORF">GCM10023169_07530</name>
</gene>
<protein>
    <recommendedName>
        <fullName evidence="4">Lipoprotein</fullName>
    </recommendedName>
</protein>
<evidence type="ECO:0000313" key="3">
    <source>
        <dbReference type="Proteomes" id="UP001500622"/>
    </source>
</evidence>